<dbReference type="AlphaFoldDB" id="A0A315ZP26"/>
<sequence>MRFRNQKNHMIDFLFPVALLFVFAVSALTVILLAANIYRSATENSSLNYTAGTSLSYIAEKIHQSDEKGNVSLGTFDGHDSLILKQEYNETVYFTYIYTDGNTLKELYVKDGTQVTAASGKPILTVKSFTMDTVNEHTFRFTCVDEKEQEVSAVVSVRSTP</sequence>
<reference evidence="3" key="1">
    <citation type="submission" date="2017-07" db="EMBL/GenBank/DDBJ databases">
        <authorList>
            <person name="Varghese N."/>
            <person name="Submissions S."/>
        </authorList>
    </citation>
    <scope>NUCLEOTIDE SEQUENCE [LARGE SCALE GENOMIC DNA]</scope>
    <source>
        <strain evidence="3">NLAE-zl-C134</strain>
    </source>
</reference>
<proteinExistence type="predicted"/>
<dbReference type="Proteomes" id="UP000254051">
    <property type="component" value="Unassembled WGS sequence"/>
</dbReference>
<keyword evidence="1" id="KW-1133">Transmembrane helix</keyword>
<accession>A0A315ZP26</accession>
<dbReference type="EMBL" id="UHJJ01000021">
    <property type="protein sequence ID" value="SUQ16079.1"/>
    <property type="molecule type" value="Genomic_DNA"/>
</dbReference>
<feature type="transmembrane region" description="Helical" evidence="1">
    <location>
        <begin position="12"/>
        <end position="38"/>
    </location>
</feature>
<dbReference type="OrthoDB" id="1863061at2"/>
<name>A0A315ZP26_9FIRM</name>
<protein>
    <recommendedName>
        <fullName evidence="4">DUF4860 domain-containing protein</fullName>
    </recommendedName>
</protein>
<evidence type="ECO:0000256" key="1">
    <source>
        <dbReference type="SAM" id="Phobius"/>
    </source>
</evidence>
<keyword evidence="1" id="KW-0472">Membrane</keyword>
<evidence type="ECO:0000313" key="2">
    <source>
        <dbReference type="EMBL" id="SUQ16079.1"/>
    </source>
</evidence>
<evidence type="ECO:0000313" key="3">
    <source>
        <dbReference type="Proteomes" id="UP000254051"/>
    </source>
</evidence>
<keyword evidence="3" id="KW-1185">Reference proteome</keyword>
<keyword evidence="1" id="KW-0812">Transmembrane</keyword>
<evidence type="ECO:0008006" key="4">
    <source>
        <dbReference type="Google" id="ProtNLM"/>
    </source>
</evidence>
<gene>
    <name evidence="2" type="ORF">SAMN05216529_12113</name>
</gene>
<organism evidence="2 3">
    <name type="scientific">Faecalicatena contorta</name>
    <dbReference type="NCBI Taxonomy" id="39482"/>
    <lineage>
        <taxon>Bacteria</taxon>
        <taxon>Bacillati</taxon>
        <taxon>Bacillota</taxon>
        <taxon>Clostridia</taxon>
        <taxon>Lachnospirales</taxon>
        <taxon>Lachnospiraceae</taxon>
        <taxon>Faecalicatena</taxon>
    </lineage>
</organism>
<dbReference type="Pfam" id="PF16152">
    <property type="entry name" value="DUF4860"/>
    <property type="match status" value="1"/>
</dbReference>
<dbReference type="InterPro" id="IPR032340">
    <property type="entry name" value="DUF4860"/>
</dbReference>
<dbReference type="RefSeq" id="WP_109714487.1">
    <property type="nucleotide sequence ID" value="NZ_QGDS01000021.1"/>
</dbReference>